<comment type="caution">
    <text evidence="5">The sequence shown here is derived from an EMBL/GenBank/DDBJ whole genome shotgun (WGS) entry which is preliminary data.</text>
</comment>
<proteinExistence type="predicted"/>
<organism evidence="5 6">
    <name type="scientific">Candidatus Portnoybacteria bacterium CG02_land_8_20_14_3_00_45_8</name>
    <dbReference type="NCBI Taxonomy" id="1974807"/>
    <lineage>
        <taxon>Bacteria</taxon>
        <taxon>Candidatus Portnoyibacteriota</taxon>
    </lineage>
</organism>
<dbReference type="InterPro" id="IPR000850">
    <property type="entry name" value="Adenylat/UMP-CMP_kin"/>
</dbReference>
<dbReference type="Proteomes" id="UP000229247">
    <property type="component" value="Unassembled WGS sequence"/>
</dbReference>
<dbReference type="SUPFAM" id="SSF52540">
    <property type="entry name" value="P-loop containing nucleoside triphosphate hydrolases"/>
    <property type="match status" value="1"/>
</dbReference>
<dbReference type="Gene3D" id="3.40.50.300">
    <property type="entry name" value="P-loop containing nucleotide triphosphate hydrolases"/>
    <property type="match status" value="1"/>
</dbReference>
<dbReference type="AlphaFoldDB" id="A0A2M7D6P4"/>
<dbReference type="Pfam" id="PF00406">
    <property type="entry name" value="ADK"/>
    <property type="match status" value="1"/>
</dbReference>
<evidence type="ECO:0000313" key="5">
    <source>
        <dbReference type="EMBL" id="PIV38682.1"/>
    </source>
</evidence>
<evidence type="ECO:0000256" key="3">
    <source>
        <dbReference type="ARBA" id="ARBA00022741"/>
    </source>
</evidence>
<evidence type="ECO:0000256" key="4">
    <source>
        <dbReference type="ARBA" id="ARBA00022777"/>
    </source>
</evidence>
<gene>
    <name evidence="5" type="ORF">COS30_00745</name>
</gene>
<keyword evidence="2" id="KW-0545">Nucleotide biosynthesis</keyword>
<protein>
    <recommendedName>
        <fullName evidence="7">Adenylate kinase</fullName>
    </recommendedName>
</protein>
<dbReference type="GO" id="GO:0005524">
    <property type="term" value="F:ATP binding"/>
    <property type="evidence" value="ECO:0007669"/>
    <property type="project" value="InterPro"/>
</dbReference>
<keyword evidence="3" id="KW-0547">Nucleotide-binding</keyword>
<accession>A0A2M7D6P4</accession>
<evidence type="ECO:0000313" key="6">
    <source>
        <dbReference type="Proteomes" id="UP000229247"/>
    </source>
</evidence>
<evidence type="ECO:0008006" key="7">
    <source>
        <dbReference type="Google" id="ProtNLM"/>
    </source>
</evidence>
<evidence type="ECO:0000256" key="2">
    <source>
        <dbReference type="ARBA" id="ARBA00022727"/>
    </source>
</evidence>
<name>A0A2M7D6P4_9BACT</name>
<dbReference type="InterPro" id="IPR027417">
    <property type="entry name" value="P-loop_NTPase"/>
</dbReference>
<keyword evidence="1" id="KW-0808">Transferase</keyword>
<dbReference type="EMBL" id="PEUE01000021">
    <property type="protein sequence ID" value="PIV38682.1"/>
    <property type="molecule type" value="Genomic_DNA"/>
</dbReference>
<evidence type="ECO:0000256" key="1">
    <source>
        <dbReference type="ARBA" id="ARBA00022679"/>
    </source>
</evidence>
<dbReference type="PANTHER" id="PTHR23359">
    <property type="entry name" value="NUCLEOTIDE KINASE"/>
    <property type="match status" value="1"/>
</dbReference>
<dbReference type="GO" id="GO:0009165">
    <property type="term" value="P:nucleotide biosynthetic process"/>
    <property type="evidence" value="ECO:0007669"/>
    <property type="project" value="UniProtKB-KW"/>
</dbReference>
<sequence length="371" mass="42930">MKISRLGFYFKENYFMKSYEKDYPLFKTKVDGVTQKFNLSDPQERKEYFEQKAGPEIKKIKEYLKDKTFIAYFLGKKNSGKGTYSKLMKEVFGEEKIGHVSIGDLVRDVHASLEDPVKKQELMVYLQKNYRGYISIEDAIDALLGRSTKTLLPTEFILALVKMEIAKLPKKTLFIDGFPRELDQFSYSLYFRDLINFREDPDIFVAISIPESVIDERMKFRVICPKCHTPRNLKLFATKKVGYDKEKKEFYLVCDDPACGESQMVVKEGDNLGIETIRERLELDDKLIEKAFSLHGIPKILLRNSVPIDKAKDRVDDYELTPEYHYEMQPDGSVKTLERPWTIKDDDGVESYSLLAAPVALALIKQLAAIL</sequence>
<reference evidence="6" key="1">
    <citation type="submission" date="2017-09" db="EMBL/GenBank/DDBJ databases">
        <title>Depth-based differentiation of microbial function through sediment-hosted aquifers and enrichment of novel symbionts in the deep terrestrial subsurface.</title>
        <authorList>
            <person name="Probst A.J."/>
            <person name="Ladd B."/>
            <person name="Jarett J.K."/>
            <person name="Geller-Mcgrath D.E."/>
            <person name="Sieber C.M.K."/>
            <person name="Emerson J.B."/>
            <person name="Anantharaman K."/>
            <person name="Thomas B.C."/>
            <person name="Malmstrom R."/>
            <person name="Stieglmeier M."/>
            <person name="Klingl A."/>
            <person name="Woyke T."/>
            <person name="Ryan C.M."/>
            <person name="Banfield J.F."/>
        </authorList>
    </citation>
    <scope>NUCLEOTIDE SEQUENCE [LARGE SCALE GENOMIC DNA]</scope>
</reference>
<keyword evidence="4" id="KW-0418">Kinase</keyword>
<dbReference type="GO" id="GO:0019205">
    <property type="term" value="F:nucleobase-containing compound kinase activity"/>
    <property type="evidence" value="ECO:0007669"/>
    <property type="project" value="InterPro"/>
</dbReference>